<evidence type="ECO:0000259" key="3">
    <source>
        <dbReference type="Pfam" id="PF01494"/>
    </source>
</evidence>
<evidence type="ECO:0000313" key="5">
    <source>
        <dbReference type="Proteomes" id="UP000013827"/>
    </source>
</evidence>
<evidence type="ECO:0000313" key="4">
    <source>
        <dbReference type="EnsemblProtists" id="EOD26627"/>
    </source>
</evidence>
<accession>A0A0D3JSZ2</accession>
<keyword evidence="1" id="KW-0560">Oxidoreductase</keyword>
<organism evidence="4 5">
    <name type="scientific">Emiliania huxleyi (strain CCMP1516)</name>
    <dbReference type="NCBI Taxonomy" id="280463"/>
    <lineage>
        <taxon>Eukaryota</taxon>
        <taxon>Haptista</taxon>
        <taxon>Haptophyta</taxon>
        <taxon>Prymnesiophyceae</taxon>
        <taxon>Isochrysidales</taxon>
        <taxon>Noelaerhabdaceae</taxon>
        <taxon>Emiliania</taxon>
    </lineage>
</organism>
<dbReference type="Proteomes" id="UP000013827">
    <property type="component" value="Unassembled WGS sequence"/>
</dbReference>
<keyword evidence="2" id="KW-0503">Monooxygenase</keyword>
<protein>
    <recommendedName>
        <fullName evidence="3">FAD-binding domain-containing protein</fullName>
    </recommendedName>
</protein>
<name>A0A0D3JSZ2_EMIH1</name>
<reference evidence="4" key="2">
    <citation type="submission" date="2024-10" db="UniProtKB">
        <authorList>
            <consortium name="EnsemblProtists"/>
        </authorList>
    </citation>
    <scope>IDENTIFICATION</scope>
</reference>
<dbReference type="STRING" id="2903.R1CVB3"/>
<dbReference type="PRINTS" id="PR00420">
    <property type="entry name" value="RNGMNOXGNASE"/>
</dbReference>
<dbReference type="RefSeq" id="XP_005779056.1">
    <property type="nucleotide sequence ID" value="XM_005778999.1"/>
</dbReference>
<sequence>MRLLAVLPMCWARSVQHVDIAIIGGGPCGLATALALRRVSCLKDASIAVFERDHMEPKGAAIAIQPMGIDALNDIDIMLVPEMRRRAVRMSDLAHLSVNDLSSDSNEDGFPRGFCQPYRQRPIRERLWKWLARVGCRLRIRPTRSSFNWHDVRSVLAKQVHAICGPETLRFGHTLMAVRTRTASEGIDLTFGVESADDRHSVTYRARLVCSADGVRSMTRRCWPGADTATAKPQGKSVWYGLAPRLRLGDRMIRVVAHKSCLLNVQPAFGGRGTSFSFMAPAVSGYAIDDFDAARRLLSAAPRKLRSTLTALIKATPHVTENKLHSRDFSRPWASPSHRLCFLGDAAHPMRPTFGYGTSLGFEDAVVLARIAKREGSLDSFVANGVRAFERARLSRVRAVVEISHEAALSYYGHPDEEAAARGRQHEEYRIKLLEALAEHPIHCEEVGLRTRCERDSK</sequence>
<dbReference type="InterPro" id="IPR002938">
    <property type="entry name" value="FAD-bd"/>
</dbReference>
<reference evidence="5" key="1">
    <citation type="journal article" date="2013" name="Nature">
        <title>Pan genome of the phytoplankton Emiliania underpins its global distribution.</title>
        <authorList>
            <person name="Read B.A."/>
            <person name="Kegel J."/>
            <person name="Klute M.J."/>
            <person name="Kuo A."/>
            <person name="Lefebvre S.C."/>
            <person name="Maumus F."/>
            <person name="Mayer C."/>
            <person name="Miller J."/>
            <person name="Monier A."/>
            <person name="Salamov A."/>
            <person name="Young J."/>
            <person name="Aguilar M."/>
            <person name="Claverie J.M."/>
            <person name="Frickenhaus S."/>
            <person name="Gonzalez K."/>
            <person name="Herman E.K."/>
            <person name="Lin Y.C."/>
            <person name="Napier J."/>
            <person name="Ogata H."/>
            <person name="Sarno A.F."/>
            <person name="Shmutz J."/>
            <person name="Schroeder D."/>
            <person name="de Vargas C."/>
            <person name="Verret F."/>
            <person name="von Dassow P."/>
            <person name="Valentin K."/>
            <person name="Van de Peer Y."/>
            <person name="Wheeler G."/>
            <person name="Dacks J.B."/>
            <person name="Delwiche C.F."/>
            <person name="Dyhrman S.T."/>
            <person name="Glockner G."/>
            <person name="John U."/>
            <person name="Richards T."/>
            <person name="Worden A.Z."/>
            <person name="Zhang X."/>
            <person name="Grigoriev I.V."/>
            <person name="Allen A.E."/>
            <person name="Bidle K."/>
            <person name="Borodovsky M."/>
            <person name="Bowler C."/>
            <person name="Brownlee C."/>
            <person name="Cock J.M."/>
            <person name="Elias M."/>
            <person name="Gladyshev V.N."/>
            <person name="Groth M."/>
            <person name="Guda C."/>
            <person name="Hadaegh A."/>
            <person name="Iglesias-Rodriguez M.D."/>
            <person name="Jenkins J."/>
            <person name="Jones B.M."/>
            <person name="Lawson T."/>
            <person name="Leese F."/>
            <person name="Lindquist E."/>
            <person name="Lobanov A."/>
            <person name="Lomsadze A."/>
            <person name="Malik S.B."/>
            <person name="Marsh M.E."/>
            <person name="Mackinder L."/>
            <person name="Mock T."/>
            <person name="Mueller-Roeber B."/>
            <person name="Pagarete A."/>
            <person name="Parker M."/>
            <person name="Probert I."/>
            <person name="Quesneville H."/>
            <person name="Raines C."/>
            <person name="Rensing S.A."/>
            <person name="Riano-Pachon D.M."/>
            <person name="Richier S."/>
            <person name="Rokitta S."/>
            <person name="Shiraiwa Y."/>
            <person name="Soanes D.M."/>
            <person name="van der Giezen M."/>
            <person name="Wahlund T.M."/>
            <person name="Williams B."/>
            <person name="Wilson W."/>
            <person name="Wolfe G."/>
            <person name="Wurch L.L."/>
        </authorList>
    </citation>
    <scope>NUCLEOTIDE SEQUENCE</scope>
</reference>
<dbReference type="HOGENOM" id="CLU_597768_0_0_1"/>
<dbReference type="GO" id="GO:0071949">
    <property type="term" value="F:FAD binding"/>
    <property type="evidence" value="ECO:0007669"/>
    <property type="project" value="InterPro"/>
</dbReference>
<dbReference type="Gene3D" id="3.50.50.60">
    <property type="entry name" value="FAD/NAD(P)-binding domain"/>
    <property type="match status" value="1"/>
</dbReference>
<dbReference type="PANTHER" id="PTHR13789">
    <property type="entry name" value="MONOOXYGENASE"/>
    <property type="match status" value="1"/>
</dbReference>
<dbReference type="KEGG" id="ehx:EMIHUDRAFT_236664"/>
<feature type="domain" description="FAD-binding" evidence="3">
    <location>
        <begin position="18"/>
        <end position="370"/>
    </location>
</feature>
<dbReference type="InterPro" id="IPR050493">
    <property type="entry name" value="FAD-dep_Monooxygenase_BioMet"/>
</dbReference>
<keyword evidence="5" id="KW-1185">Reference proteome</keyword>
<dbReference type="GO" id="GO:0004497">
    <property type="term" value="F:monooxygenase activity"/>
    <property type="evidence" value="ECO:0007669"/>
    <property type="project" value="UniProtKB-KW"/>
</dbReference>
<dbReference type="PaxDb" id="2903-EOD26627"/>
<evidence type="ECO:0000256" key="1">
    <source>
        <dbReference type="ARBA" id="ARBA00023002"/>
    </source>
</evidence>
<dbReference type="PANTHER" id="PTHR13789:SF309">
    <property type="entry name" value="PUTATIVE (AFU_ORTHOLOGUE AFUA_6G14510)-RELATED"/>
    <property type="match status" value="1"/>
</dbReference>
<evidence type="ECO:0000256" key="2">
    <source>
        <dbReference type="ARBA" id="ARBA00023033"/>
    </source>
</evidence>
<dbReference type="InterPro" id="IPR036188">
    <property type="entry name" value="FAD/NAD-bd_sf"/>
</dbReference>
<dbReference type="SUPFAM" id="SSF51905">
    <property type="entry name" value="FAD/NAD(P)-binding domain"/>
    <property type="match status" value="1"/>
</dbReference>
<dbReference type="EnsemblProtists" id="EOD26627">
    <property type="protein sequence ID" value="EOD26627"/>
    <property type="gene ID" value="EMIHUDRAFT_236664"/>
</dbReference>
<proteinExistence type="predicted"/>
<dbReference type="GeneID" id="17272172"/>
<dbReference type="OMA" id="QHEEYRI"/>
<dbReference type="AlphaFoldDB" id="A0A0D3JSZ2"/>
<dbReference type="Pfam" id="PF01494">
    <property type="entry name" value="FAD_binding_3"/>
    <property type="match status" value="1"/>
</dbReference>